<dbReference type="AlphaFoldDB" id="A0A4U8UTE2"/>
<name>A0A4U8UTE2_STECR</name>
<sequence>MSPKNAFYFRKPRSINAVELLLKGHCFRQPEQGEALFGLPIQKAKRKRRSTEGRPKQTSATEIVEMTIKRKVPRRTTTTTDGLNNIRRFCACQSPSSVC</sequence>
<proteinExistence type="predicted"/>
<organism evidence="1 2">
    <name type="scientific">Steinernema carpocapsae</name>
    <name type="common">Entomopathogenic nematode</name>
    <dbReference type="NCBI Taxonomy" id="34508"/>
    <lineage>
        <taxon>Eukaryota</taxon>
        <taxon>Metazoa</taxon>
        <taxon>Ecdysozoa</taxon>
        <taxon>Nematoda</taxon>
        <taxon>Chromadorea</taxon>
        <taxon>Rhabditida</taxon>
        <taxon>Tylenchina</taxon>
        <taxon>Panagrolaimomorpha</taxon>
        <taxon>Strongyloidoidea</taxon>
        <taxon>Steinernematidae</taxon>
        <taxon>Steinernema</taxon>
    </lineage>
</organism>
<protein>
    <submittedName>
        <fullName evidence="1">Uncharacterized protein</fullName>
    </submittedName>
</protein>
<reference evidence="1 2" key="1">
    <citation type="journal article" date="2015" name="Genome Biol.">
        <title>Comparative genomics of Steinernema reveals deeply conserved gene regulatory networks.</title>
        <authorList>
            <person name="Dillman A.R."/>
            <person name="Macchietto M."/>
            <person name="Porter C.F."/>
            <person name="Rogers A."/>
            <person name="Williams B."/>
            <person name="Antoshechkin I."/>
            <person name="Lee M.M."/>
            <person name="Goodwin Z."/>
            <person name="Lu X."/>
            <person name="Lewis E.E."/>
            <person name="Goodrich-Blair H."/>
            <person name="Stock S.P."/>
            <person name="Adams B.J."/>
            <person name="Sternberg P.W."/>
            <person name="Mortazavi A."/>
        </authorList>
    </citation>
    <scope>NUCLEOTIDE SEQUENCE [LARGE SCALE GENOMIC DNA]</scope>
    <source>
        <strain evidence="1 2">ALL</strain>
    </source>
</reference>
<comment type="caution">
    <text evidence="1">The sequence shown here is derived from an EMBL/GenBank/DDBJ whole genome shotgun (WGS) entry which is preliminary data.</text>
</comment>
<reference evidence="1 2" key="2">
    <citation type="journal article" date="2019" name="G3 (Bethesda)">
        <title>Hybrid Assembly of the Genome of the Entomopathogenic Nematode Steinernema carpocapsae Identifies the X-Chromosome.</title>
        <authorList>
            <person name="Serra L."/>
            <person name="Macchietto M."/>
            <person name="Macias-Munoz A."/>
            <person name="McGill C.J."/>
            <person name="Rodriguez I.M."/>
            <person name="Rodriguez B."/>
            <person name="Murad R."/>
            <person name="Mortazavi A."/>
        </authorList>
    </citation>
    <scope>NUCLEOTIDE SEQUENCE [LARGE SCALE GENOMIC DNA]</scope>
    <source>
        <strain evidence="1 2">ALL</strain>
    </source>
</reference>
<dbReference type="EMBL" id="AZBU02000001">
    <property type="protein sequence ID" value="TMS36511.1"/>
    <property type="molecule type" value="Genomic_DNA"/>
</dbReference>
<gene>
    <name evidence="1" type="ORF">L596_003658</name>
</gene>
<dbReference type="Proteomes" id="UP000298663">
    <property type="component" value="Chromosome X"/>
</dbReference>
<dbReference type="EMBL" id="CM016762">
    <property type="protein sequence ID" value="TMS36511.1"/>
    <property type="molecule type" value="Genomic_DNA"/>
</dbReference>
<evidence type="ECO:0000313" key="1">
    <source>
        <dbReference type="EMBL" id="TMS36511.1"/>
    </source>
</evidence>
<accession>A0A4U8UTE2</accession>
<evidence type="ECO:0000313" key="2">
    <source>
        <dbReference type="Proteomes" id="UP000298663"/>
    </source>
</evidence>
<keyword evidence="2" id="KW-1185">Reference proteome</keyword>